<dbReference type="AlphaFoldDB" id="A0A8J6E6B8"/>
<evidence type="ECO:0000313" key="1">
    <source>
        <dbReference type="EMBL" id="KAG9461607.1"/>
    </source>
</evidence>
<evidence type="ECO:0000313" key="2">
    <source>
        <dbReference type="Proteomes" id="UP000770717"/>
    </source>
</evidence>
<sequence length="86" mass="9544">MQGRHLLTPLPGLLWNKSLLTFSGTSFSPFWACWCMFAFRSGMKSFNAAFFAVFVVAMQVKRGATLGCDHLALLLGHATVQATFER</sequence>
<comment type="caution">
    <text evidence="1">The sequence shown here is derived from an EMBL/GenBank/DDBJ whole genome shotgun (WGS) entry which is preliminary data.</text>
</comment>
<protein>
    <submittedName>
        <fullName evidence="1">Uncharacterized protein</fullName>
    </submittedName>
</protein>
<reference evidence="1" key="1">
    <citation type="thesis" date="2020" institute="ProQuest LLC" country="789 East Eisenhower Parkway, Ann Arbor, MI, USA">
        <title>Comparative Genomics and Chromosome Evolution.</title>
        <authorList>
            <person name="Mudd A.B."/>
        </authorList>
    </citation>
    <scope>NUCLEOTIDE SEQUENCE</scope>
    <source>
        <strain evidence="1">HN-11 Male</strain>
        <tissue evidence="1">Kidney and liver</tissue>
    </source>
</reference>
<keyword evidence="2" id="KW-1185">Reference proteome</keyword>
<dbReference type="Proteomes" id="UP000770717">
    <property type="component" value="Unassembled WGS sequence"/>
</dbReference>
<accession>A0A8J6E6B8</accession>
<organism evidence="1 2">
    <name type="scientific">Eleutherodactylus coqui</name>
    <name type="common">Puerto Rican coqui</name>
    <dbReference type="NCBI Taxonomy" id="57060"/>
    <lineage>
        <taxon>Eukaryota</taxon>
        <taxon>Metazoa</taxon>
        <taxon>Chordata</taxon>
        <taxon>Craniata</taxon>
        <taxon>Vertebrata</taxon>
        <taxon>Euteleostomi</taxon>
        <taxon>Amphibia</taxon>
        <taxon>Batrachia</taxon>
        <taxon>Anura</taxon>
        <taxon>Neobatrachia</taxon>
        <taxon>Hyloidea</taxon>
        <taxon>Eleutherodactylidae</taxon>
        <taxon>Eleutherodactylinae</taxon>
        <taxon>Eleutherodactylus</taxon>
        <taxon>Eleutherodactylus</taxon>
    </lineage>
</organism>
<proteinExistence type="predicted"/>
<gene>
    <name evidence="1" type="ORF">GDO78_016265</name>
</gene>
<dbReference type="EMBL" id="WNTK01018922">
    <property type="protein sequence ID" value="KAG9461607.1"/>
    <property type="molecule type" value="Genomic_DNA"/>
</dbReference>
<name>A0A8J6E6B8_ELECQ</name>